<evidence type="ECO:0000313" key="3">
    <source>
        <dbReference type="WBParaSite" id="SSLN_0000127301-mRNA-1"/>
    </source>
</evidence>
<reference evidence="3" key="1">
    <citation type="submission" date="2016-06" db="UniProtKB">
        <authorList>
            <consortium name="WormBaseParasite"/>
        </authorList>
    </citation>
    <scope>IDENTIFICATION</scope>
</reference>
<evidence type="ECO:0000313" key="1">
    <source>
        <dbReference type="EMBL" id="VDL87202.1"/>
    </source>
</evidence>
<protein>
    <submittedName>
        <fullName evidence="3">GIY-YIG domain-containing protein</fullName>
    </submittedName>
</protein>
<dbReference type="Proteomes" id="UP000275846">
    <property type="component" value="Unassembled WGS sequence"/>
</dbReference>
<evidence type="ECO:0000313" key="2">
    <source>
        <dbReference type="Proteomes" id="UP000275846"/>
    </source>
</evidence>
<accession>A0A183SAH6</accession>
<gene>
    <name evidence="1" type="ORF">SSLN_LOCUS1224</name>
</gene>
<reference evidence="1 2" key="2">
    <citation type="submission" date="2018-11" db="EMBL/GenBank/DDBJ databases">
        <authorList>
            <consortium name="Pathogen Informatics"/>
        </authorList>
    </citation>
    <scope>NUCLEOTIDE SEQUENCE [LARGE SCALE GENOMIC DNA]</scope>
    <source>
        <strain evidence="1 2">NST_G2</strain>
    </source>
</reference>
<dbReference type="AlphaFoldDB" id="A0A183SAH6"/>
<dbReference type="EMBL" id="UYSU01001964">
    <property type="protein sequence ID" value="VDL87202.1"/>
    <property type="molecule type" value="Genomic_DNA"/>
</dbReference>
<name>A0A183SAH6_SCHSO</name>
<sequence length="207" mass="23322">MRIQIDVAFDTVCARVLSFEEFACLFGASHGDQFSFLPLDVVVAIIGVCKHERQGIATVDWASEVLARQLNRLGIHVDYKPASSLPTTLSRIKEPIPKIQQTNVIYRIPCANCSCVYIGHTSRRLGTRINEHKLAVRGQDPLYLVFAHALECDNQFNWDETEVVTMANTKGAREFLEAWYSCAGSIYHNVNLDIHYEGLRLRLTAPV</sequence>
<dbReference type="OrthoDB" id="6236709at2759"/>
<dbReference type="WBParaSite" id="SSLN_0000127301-mRNA-1">
    <property type="protein sequence ID" value="SSLN_0000127301-mRNA-1"/>
    <property type="gene ID" value="SSLN_0000127301"/>
</dbReference>
<organism evidence="3">
    <name type="scientific">Schistocephalus solidus</name>
    <name type="common">Tapeworm</name>
    <dbReference type="NCBI Taxonomy" id="70667"/>
    <lineage>
        <taxon>Eukaryota</taxon>
        <taxon>Metazoa</taxon>
        <taxon>Spiralia</taxon>
        <taxon>Lophotrochozoa</taxon>
        <taxon>Platyhelminthes</taxon>
        <taxon>Cestoda</taxon>
        <taxon>Eucestoda</taxon>
        <taxon>Diphyllobothriidea</taxon>
        <taxon>Diphyllobothriidae</taxon>
        <taxon>Schistocephalus</taxon>
    </lineage>
</organism>
<keyword evidence="2" id="KW-1185">Reference proteome</keyword>
<proteinExistence type="predicted"/>